<reference evidence="3" key="1">
    <citation type="submission" date="2023-07" db="EMBL/GenBank/DDBJ databases">
        <authorList>
            <consortium name="AG Swart"/>
            <person name="Singh M."/>
            <person name="Singh A."/>
            <person name="Seah K."/>
            <person name="Emmerich C."/>
        </authorList>
    </citation>
    <scope>NUCLEOTIDE SEQUENCE</scope>
    <source>
        <strain evidence="3">DP1</strain>
    </source>
</reference>
<dbReference type="GO" id="GO:0003877">
    <property type="term" value="F:ATP:ADP adenylyltransferase activity"/>
    <property type="evidence" value="ECO:0007669"/>
    <property type="project" value="InterPro"/>
</dbReference>
<protein>
    <recommendedName>
        <fullName evidence="5">ATP adenylyltransferase</fullName>
    </recommendedName>
</protein>
<organism evidence="3 4">
    <name type="scientific">Euplotes crassus</name>
    <dbReference type="NCBI Taxonomy" id="5936"/>
    <lineage>
        <taxon>Eukaryota</taxon>
        <taxon>Sar</taxon>
        <taxon>Alveolata</taxon>
        <taxon>Ciliophora</taxon>
        <taxon>Intramacronucleata</taxon>
        <taxon>Spirotrichea</taxon>
        <taxon>Hypotrichia</taxon>
        <taxon>Euplotida</taxon>
        <taxon>Euplotidae</taxon>
        <taxon>Moneuplotes</taxon>
    </lineage>
</organism>
<dbReference type="InterPro" id="IPR045759">
    <property type="entry name" value="Ap4A_phos1/2_N"/>
</dbReference>
<evidence type="ECO:0000313" key="3">
    <source>
        <dbReference type="EMBL" id="CAI2373981.1"/>
    </source>
</evidence>
<evidence type="ECO:0000313" key="4">
    <source>
        <dbReference type="Proteomes" id="UP001295684"/>
    </source>
</evidence>
<proteinExistence type="predicted"/>
<dbReference type="PANTHER" id="PTHR38420:SF1">
    <property type="entry name" value="PUTATIVE (AFU_ORTHOLOGUE AFUA_5G14690)-RELATED"/>
    <property type="match status" value="1"/>
</dbReference>
<evidence type="ECO:0000259" key="1">
    <source>
        <dbReference type="Pfam" id="PF09830"/>
    </source>
</evidence>
<dbReference type="GO" id="GO:0009117">
    <property type="term" value="P:nucleotide metabolic process"/>
    <property type="evidence" value="ECO:0007669"/>
    <property type="project" value="InterPro"/>
</dbReference>
<keyword evidence="4" id="KW-1185">Reference proteome</keyword>
<comment type="caution">
    <text evidence="3">The sequence shown here is derived from an EMBL/GenBank/DDBJ whole genome shotgun (WGS) entry which is preliminary data.</text>
</comment>
<dbReference type="InterPro" id="IPR019200">
    <property type="entry name" value="ATP_adenylylTrfase_C"/>
</dbReference>
<dbReference type="SUPFAM" id="SSF54197">
    <property type="entry name" value="HIT-like"/>
    <property type="match status" value="1"/>
</dbReference>
<accession>A0AAD1XJN8</accession>
<dbReference type="InterPro" id="IPR043171">
    <property type="entry name" value="Ap4A_phos1/2-like"/>
</dbReference>
<name>A0AAD1XJN8_EUPCR</name>
<evidence type="ECO:0008006" key="5">
    <source>
        <dbReference type="Google" id="ProtNLM"/>
    </source>
</evidence>
<feature type="domain" description="Ap4A phosphorylase 1/2 N-terminal" evidence="2">
    <location>
        <begin position="38"/>
        <end position="198"/>
    </location>
</feature>
<dbReference type="Pfam" id="PF19327">
    <property type="entry name" value="Ap4A_phos_N"/>
    <property type="match status" value="1"/>
</dbReference>
<dbReference type="PANTHER" id="PTHR38420">
    <property type="entry name" value="AP-4-A PHOSPHORYLASE II"/>
    <property type="match status" value="1"/>
</dbReference>
<dbReference type="Proteomes" id="UP001295684">
    <property type="component" value="Unassembled WGS sequence"/>
</dbReference>
<dbReference type="InterPro" id="IPR009163">
    <property type="entry name" value="Ap4A_phos1/2"/>
</dbReference>
<dbReference type="Gene3D" id="3.30.428.70">
    <property type="match status" value="1"/>
</dbReference>
<sequence length="331" mass="38646">MFMRSSYKSKLKLCYYSARSLYSVRNPYEYLKRKIEETCADNPSLKPIAKKDVVIKENNFTWLVNVATNLKKKPVFKESDGWEGVPQKKDDPFMPPLEENLIVEHNFTRKHTLILNKFPIADKHALVITKDFESQLTPLDYEDIEACLIAMRAQDPGFIFFNCGKISGASQPHKHMQVFPQDNFTYTGGEIPLTVAMEECKKDTSKPFYFPDFDFKHEIRFFHKDIFTLIDEGNLEIATEYVLRIYQGKELITFIEMTKSLGLEKDVPFNFNLTKDYLFMVPRSKERFRDIISLNSLCFIGTFFVSDEERLQLIQEAGPLEVLKEVTFPKK</sequence>
<dbReference type="GO" id="GO:0005524">
    <property type="term" value="F:ATP binding"/>
    <property type="evidence" value="ECO:0007669"/>
    <property type="project" value="InterPro"/>
</dbReference>
<dbReference type="EMBL" id="CAMPGE010015352">
    <property type="protein sequence ID" value="CAI2373981.1"/>
    <property type="molecule type" value="Genomic_DNA"/>
</dbReference>
<dbReference type="InterPro" id="IPR036265">
    <property type="entry name" value="HIT-like_sf"/>
</dbReference>
<dbReference type="AlphaFoldDB" id="A0AAD1XJN8"/>
<dbReference type="Pfam" id="PF09830">
    <property type="entry name" value="ATP_transf"/>
    <property type="match status" value="1"/>
</dbReference>
<evidence type="ECO:0000259" key="2">
    <source>
        <dbReference type="Pfam" id="PF19327"/>
    </source>
</evidence>
<gene>
    <name evidence="3" type="ORF">ECRASSUSDP1_LOCUS15330</name>
</gene>
<feature type="domain" description="ATP adenylyltransferase C-terminal" evidence="1">
    <location>
        <begin position="253"/>
        <end position="329"/>
    </location>
</feature>